<protein>
    <recommendedName>
        <fullName evidence="8">Ammonium transporter</fullName>
    </recommendedName>
</protein>
<dbReference type="PANTHER" id="PTHR43029">
    <property type="entry name" value="AMMONIUM TRANSPORTER MEP2"/>
    <property type="match status" value="1"/>
</dbReference>
<evidence type="ECO:0000256" key="6">
    <source>
        <dbReference type="ARBA" id="ARBA00023136"/>
    </source>
</evidence>
<organism evidence="11 12">
    <name type="scientific">Stachybotrys chartarum (strain CBS 109288 / IBT 7711)</name>
    <name type="common">Toxic black mold</name>
    <name type="synonym">Stilbospora chartarum</name>
    <dbReference type="NCBI Taxonomy" id="1280523"/>
    <lineage>
        <taxon>Eukaryota</taxon>
        <taxon>Fungi</taxon>
        <taxon>Dikarya</taxon>
        <taxon>Ascomycota</taxon>
        <taxon>Pezizomycotina</taxon>
        <taxon>Sordariomycetes</taxon>
        <taxon>Hypocreomycetidae</taxon>
        <taxon>Hypocreales</taxon>
        <taxon>Stachybotryaceae</taxon>
        <taxon>Stachybotrys</taxon>
    </lineage>
</organism>
<dbReference type="HOGENOM" id="CLU_000445_33_0_1"/>
<dbReference type="InterPro" id="IPR018047">
    <property type="entry name" value="Ammonium_transpt_CS"/>
</dbReference>
<keyword evidence="6 8" id="KW-0472">Membrane</keyword>
<keyword evidence="4 8" id="KW-0812">Transmembrane</keyword>
<evidence type="ECO:0000256" key="3">
    <source>
        <dbReference type="ARBA" id="ARBA00022448"/>
    </source>
</evidence>
<evidence type="ECO:0000313" key="12">
    <source>
        <dbReference type="Proteomes" id="UP000028045"/>
    </source>
</evidence>
<dbReference type="InterPro" id="IPR001905">
    <property type="entry name" value="Ammonium_transpt"/>
</dbReference>
<feature type="transmembrane region" description="Helical" evidence="8">
    <location>
        <begin position="291"/>
        <end position="309"/>
    </location>
</feature>
<dbReference type="GO" id="GO:0008519">
    <property type="term" value="F:ammonium channel activity"/>
    <property type="evidence" value="ECO:0007669"/>
    <property type="project" value="InterPro"/>
</dbReference>
<dbReference type="OrthoDB" id="534912at2759"/>
<feature type="transmembrane region" description="Helical" evidence="8">
    <location>
        <begin position="315"/>
        <end position="335"/>
    </location>
</feature>
<dbReference type="EMBL" id="KL648534">
    <property type="protein sequence ID" value="KEY69247.1"/>
    <property type="molecule type" value="Genomic_DNA"/>
</dbReference>
<evidence type="ECO:0000256" key="5">
    <source>
        <dbReference type="ARBA" id="ARBA00022989"/>
    </source>
</evidence>
<dbReference type="NCBIfam" id="TIGR00836">
    <property type="entry name" value="amt"/>
    <property type="match status" value="1"/>
</dbReference>
<dbReference type="SUPFAM" id="SSF111352">
    <property type="entry name" value="Ammonium transporter"/>
    <property type="match status" value="1"/>
</dbReference>
<feature type="transmembrane region" description="Helical" evidence="8">
    <location>
        <begin position="233"/>
        <end position="251"/>
    </location>
</feature>
<feature type="transmembrane region" description="Helical" evidence="8">
    <location>
        <begin position="38"/>
        <end position="58"/>
    </location>
</feature>
<feature type="transmembrane region" description="Helical" evidence="8">
    <location>
        <begin position="126"/>
        <end position="146"/>
    </location>
</feature>
<comment type="subcellular location">
    <subcellularLocation>
        <location evidence="8">Cell membrane</location>
        <topology evidence="8">Multi-pass membrane protein</topology>
    </subcellularLocation>
    <subcellularLocation>
        <location evidence="1">Membrane</location>
        <topology evidence="1">Multi-pass membrane protein</topology>
    </subcellularLocation>
</comment>
<keyword evidence="3 8" id="KW-0813">Transport</keyword>
<feature type="transmembrane region" description="Helical" evidence="8">
    <location>
        <begin position="347"/>
        <end position="375"/>
    </location>
</feature>
<feature type="transmembrane region" description="Helical" evidence="8">
    <location>
        <begin position="65"/>
        <end position="86"/>
    </location>
</feature>
<evidence type="ECO:0000256" key="1">
    <source>
        <dbReference type="ARBA" id="ARBA00004141"/>
    </source>
</evidence>
<feature type="domain" description="Ammonium transporter AmtB-like" evidence="10">
    <location>
        <begin position="38"/>
        <end position="443"/>
    </location>
</feature>
<feature type="transmembrane region" description="Helical" evidence="8">
    <location>
        <begin position="153"/>
        <end position="174"/>
    </location>
</feature>
<proteinExistence type="inferred from homology"/>
<dbReference type="PROSITE" id="PS01219">
    <property type="entry name" value="AMMONIUM_TRANSP"/>
    <property type="match status" value="1"/>
</dbReference>
<dbReference type="InterPro" id="IPR024041">
    <property type="entry name" value="NH4_transpt_AmtB-like_dom"/>
</dbReference>
<name>A0A084AVB8_STACB</name>
<keyword evidence="5 8" id="KW-1133">Transmembrane helix</keyword>
<evidence type="ECO:0000313" key="11">
    <source>
        <dbReference type="EMBL" id="KEY69247.1"/>
    </source>
</evidence>
<dbReference type="Pfam" id="PF00909">
    <property type="entry name" value="Ammonium_transp"/>
    <property type="match status" value="1"/>
</dbReference>
<gene>
    <name evidence="11" type="ORF">S7711_01702</name>
</gene>
<dbReference type="AlphaFoldDB" id="A0A084AVB8"/>
<dbReference type="FunFam" id="1.10.3430.10:FF:000011">
    <property type="entry name" value="Ammonium transporter"/>
    <property type="match status" value="1"/>
</dbReference>
<dbReference type="GO" id="GO:0005886">
    <property type="term" value="C:plasma membrane"/>
    <property type="evidence" value="ECO:0007669"/>
    <property type="project" value="UniProtKB-SubCell"/>
</dbReference>
<dbReference type="InterPro" id="IPR029020">
    <property type="entry name" value="Ammonium/urea_transptr"/>
</dbReference>
<dbReference type="PANTHER" id="PTHR43029:SF15">
    <property type="entry name" value="AMMONIUM TRANSPORTER"/>
    <property type="match status" value="1"/>
</dbReference>
<feature type="transmembrane region" description="Helical" evidence="8">
    <location>
        <begin position="395"/>
        <end position="420"/>
    </location>
</feature>
<feature type="region of interest" description="Disordered" evidence="9">
    <location>
        <begin position="465"/>
        <end position="487"/>
    </location>
</feature>
<evidence type="ECO:0000256" key="2">
    <source>
        <dbReference type="ARBA" id="ARBA00005887"/>
    </source>
</evidence>
<evidence type="ECO:0000256" key="9">
    <source>
        <dbReference type="SAM" id="MobiDB-lite"/>
    </source>
</evidence>
<evidence type="ECO:0000259" key="10">
    <source>
        <dbReference type="Pfam" id="PF00909"/>
    </source>
</evidence>
<comment type="similarity">
    <text evidence="2 8">Belongs to the ammonia transporter channel (TC 1.A.11.2) family.</text>
</comment>
<feature type="transmembrane region" description="Helical" evidence="8">
    <location>
        <begin position="263"/>
        <end position="284"/>
    </location>
</feature>
<evidence type="ECO:0000256" key="7">
    <source>
        <dbReference type="ARBA" id="ARBA00023177"/>
    </source>
</evidence>
<feature type="transmembrane region" description="Helical" evidence="8">
    <location>
        <begin position="194"/>
        <end position="212"/>
    </location>
</feature>
<evidence type="ECO:0000256" key="4">
    <source>
        <dbReference type="ARBA" id="ARBA00022692"/>
    </source>
</evidence>
<reference evidence="11 12" key="1">
    <citation type="journal article" date="2014" name="BMC Genomics">
        <title>Comparative genome sequencing reveals chemotype-specific gene clusters in the toxigenic black mold Stachybotrys.</title>
        <authorList>
            <person name="Semeiks J."/>
            <person name="Borek D."/>
            <person name="Otwinowski Z."/>
            <person name="Grishin N.V."/>
        </authorList>
    </citation>
    <scope>NUCLEOTIDE SEQUENCE [LARGE SCALE GENOMIC DNA]</scope>
    <source>
        <strain evidence="12">CBS 109288 / IBT 7711</strain>
    </source>
</reference>
<sequence length="487" mass="53089">MAEITPVTEWPDYSDNPRGGDPITQDLNAPYDKGDLCWLLVCTILCWQITPAIGFLYAGMHRRKAALTIFLQSFFCACACGIQYWIYGYSLYMSHTTNPILGDLSIAVFHNVLAAPSMANSDIPDILYAAFGFTFVTATAMILAGAMLERGRLWPSMFFLLCWTTFVYYFLAYWEWNPSGWLYQLGLYDYAGSGPVHIASGFGALAWSLMLGPRITDSTANERKRAIHFKPHNPLLMCIGTVFIWFGWFAFNGASTANLSLRSIYVVVNTNLAACGGGVCWALLDYAYTGKLSLLGFCSGIIAGLVGITPAAGFVPVYVACLVGVLTAIASFYVAKYKYLISVDDGLDIFAIHGVGGYVGDILTGLFAAQFVPALDGVSGDAYAGGWWNQHWRQLGLQFAGATTCAAWSFFVSCLLLFIINKIPGMHIRASEETELRGLDFAYISDVDWEGLTPEDRGILAIDGEGVPRGSASSNNAEKVTTAAKHD</sequence>
<dbReference type="Proteomes" id="UP000028045">
    <property type="component" value="Unassembled WGS sequence"/>
</dbReference>
<evidence type="ECO:0000256" key="8">
    <source>
        <dbReference type="RuleBase" id="RU362002"/>
    </source>
</evidence>
<keyword evidence="12" id="KW-1185">Reference proteome</keyword>
<dbReference type="Gene3D" id="1.10.3430.10">
    <property type="entry name" value="Ammonium transporter AmtB like domains"/>
    <property type="match status" value="1"/>
</dbReference>
<accession>A0A084AVB8</accession>
<keyword evidence="7 8" id="KW-0924">Ammonia transport</keyword>